<evidence type="ECO:0000313" key="2">
    <source>
        <dbReference type="EMBL" id="MDF1584887.1"/>
    </source>
</evidence>
<keyword evidence="3" id="KW-1185">Reference proteome</keyword>
<name>A0AAP3UXA1_9PROT</name>
<gene>
    <name evidence="2" type="ORF">PZ740_00635</name>
</gene>
<dbReference type="GO" id="GO:0005829">
    <property type="term" value="C:cytosol"/>
    <property type="evidence" value="ECO:0007669"/>
    <property type="project" value="TreeGrafter"/>
</dbReference>
<dbReference type="PANTHER" id="PTHR11803:SF58">
    <property type="entry name" value="PROTEIN HMF1-RELATED"/>
    <property type="match status" value="1"/>
</dbReference>
<dbReference type="CDD" id="cd00448">
    <property type="entry name" value="YjgF_YER057c_UK114_family"/>
    <property type="match status" value="1"/>
</dbReference>
<dbReference type="PANTHER" id="PTHR11803">
    <property type="entry name" value="2-IMINOBUTANOATE/2-IMINOPROPANOATE DEAMINASE RIDA"/>
    <property type="match status" value="1"/>
</dbReference>
<dbReference type="AlphaFoldDB" id="A0AAP3UXA1"/>
<dbReference type="Gene3D" id="3.30.1330.40">
    <property type="entry name" value="RutC-like"/>
    <property type="match status" value="1"/>
</dbReference>
<sequence>MRRHFSPPSLPAPFGRYHHAALAEGPQRLLVLSGQLGIRADGTIPEDVETQTQLILDAIDACLAEAGMERRHVLRLTTYLTEIDYRAAYMKVRDAWAPDPAPASTLLVVKALAQPACKVEIEAIAAG</sequence>
<comment type="similarity">
    <text evidence="1">Belongs to the RutC family.</text>
</comment>
<accession>A0AAP3UXA1</accession>
<reference evidence="2 3" key="1">
    <citation type="submission" date="2023-03" db="EMBL/GenBank/DDBJ databases">
        <title>YIM 152171 draft genome.</title>
        <authorList>
            <person name="Yang Z."/>
        </authorList>
    </citation>
    <scope>NUCLEOTIDE SEQUENCE [LARGE SCALE GENOMIC DNA]</scope>
    <source>
        <strain evidence="2 3">YIM 152171</strain>
    </source>
</reference>
<dbReference type="Pfam" id="PF01042">
    <property type="entry name" value="Ribonuc_L-PSP"/>
    <property type="match status" value="1"/>
</dbReference>
<comment type="caution">
    <text evidence="2">The sequence shown here is derived from an EMBL/GenBank/DDBJ whole genome shotgun (WGS) entry which is preliminary data.</text>
</comment>
<dbReference type="InterPro" id="IPR035959">
    <property type="entry name" value="RutC-like_sf"/>
</dbReference>
<dbReference type="SUPFAM" id="SSF55298">
    <property type="entry name" value="YjgF-like"/>
    <property type="match status" value="1"/>
</dbReference>
<dbReference type="GO" id="GO:0019239">
    <property type="term" value="F:deaminase activity"/>
    <property type="evidence" value="ECO:0007669"/>
    <property type="project" value="TreeGrafter"/>
</dbReference>
<proteinExistence type="inferred from homology"/>
<dbReference type="InterPro" id="IPR006175">
    <property type="entry name" value="YjgF/YER057c/UK114"/>
</dbReference>
<dbReference type="EMBL" id="JARGEQ010000002">
    <property type="protein sequence ID" value="MDF1584887.1"/>
    <property type="molecule type" value="Genomic_DNA"/>
</dbReference>
<protein>
    <submittedName>
        <fullName evidence="2">RidA family protein</fullName>
    </submittedName>
</protein>
<organism evidence="2 3">
    <name type="scientific">Marinimicrococcus flavescens</name>
    <dbReference type="NCBI Taxonomy" id="3031815"/>
    <lineage>
        <taxon>Bacteria</taxon>
        <taxon>Pseudomonadati</taxon>
        <taxon>Pseudomonadota</taxon>
        <taxon>Alphaproteobacteria</taxon>
        <taxon>Geminicoccales</taxon>
        <taxon>Geminicoccaceae</taxon>
        <taxon>Marinimicrococcus</taxon>
    </lineage>
</organism>
<evidence type="ECO:0000256" key="1">
    <source>
        <dbReference type="ARBA" id="ARBA00010552"/>
    </source>
</evidence>
<evidence type="ECO:0000313" key="3">
    <source>
        <dbReference type="Proteomes" id="UP001301140"/>
    </source>
</evidence>
<dbReference type="Proteomes" id="UP001301140">
    <property type="component" value="Unassembled WGS sequence"/>
</dbReference>